<gene>
    <name evidence="5" type="ORF">GL284_14480</name>
</gene>
<proteinExistence type="predicted"/>
<dbReference type="CDD" id="cd03136">
    <property type="entry name" value="GATase1_AraC_ArgR_like"/>
    <property type="match status" value="1"/>
</dbReference>
<evidence type="ECO:0000259" key="4">
    <source>
        <dbReference type="PROSITE" id="PS01124"/>
    </source>
</evidence>
<evidence type="ECO:0000313" key="5">
    <source>
        <dbReference type="EMBL" id="MTH65476.1"/>
    </source>
</evidence>
<dbReference type="InterPro" id="IPR029062">
    <property type="entry name" value="Class_I_gatase-like"/>
</dbReference>
<evidence type="ECO:0000256" key="3">
    <source>
        <dbReference type="SAM" id="MobiDB-lite"/>
    </source>
</evidence>
<dbReference type="GO" id="GO:0043565">
    <property type="term" value="F:sequence-specific DNA binding"/>
    <property type="evidence" value="ECO:0007669"/>
    <property type="project" value="InterPro"/>
</dbReference>
<dbReference type="Proteomes" id="UP000478740">
    <property type="component" value="Unassembled WGS sequence"/>
</dbReference>
<dbReference type="Gene3D" id="1.10.10.60">
    <property type="entry name" value="Homeodomain-like"/>
    <property type="match status" value="1"/>
</dbReference>
<keyword evidence="6" id="KW-1185">Reference proteome</keyword>
<name>A0A6L6IYA6_9RHOB</name>
<dbReference type="SUPFAM" id="SSF52317">
    <property type="entry name" value="Class I glutamine amidotransferase-like"/>
    <property type="match status" value="1"/>
</dbReference>
<dbReference type="InterPro" id="IPR052158">
    <property type="entry name" value="INH-QAR"/>
</dbReference>
<feature type="domain" description="HTH araC/xylS-type" evidence="4">
    <location>
        <begin position="221"/>
        <end position="319"/>
    </location>
</feature>
<dbReference type="EMBL" id="WMII01000014">
    <property type="protein sequence ID" value="MTH65476.1"/>
    <property type="molecule type" value="Genomic_DNA"/>
</dbReference>
<dbReference type="Gene3D" id="3.40.50.880">
    <property type="match status" value="1"/>
</dbReference>
<organism evidence="5 6">
    <name type="scientific">Paracoccus shanxieyensis</name>
    <dbReference type="NCBI Taxonomy" id="2675752"/>
    <lineage>
        <taxon>Bacteria</taxon>
        <taxon>Pseudomonadati</taxon>
        <taxon>Pseudomonadota</taxon>
        <taxon>Alphaproteobacteria</taxon>
        <taxon>Rhodobacterales</taxon>
        <taxon>Paracoccaceae</taxon>
        <taxon>Paracoccus</taxon>
    </lineage>
</organism>
<comment type="caution">
    <text evidence="5">The sequence shown here is derived from an EMBL/GenBank/DDBJ whole genome shotgun (WGS) entry which is preliminary data.</text>
</comment>
<evidence type="ECO:0000313" key="6">
    <source>
        <dbReference type="Proteomes" id="UP000478740"/>
    </source>
</evidence>
<dbReference type="SUPFAM" id="SSF46689">
    <property type="entry name" value="Homeodomain-like"/>
    <property type="match status" value="2"/>
</dbReference>
<evidence type="ECO:0000256" key="1">
    <source>
        <dbReference type="ARBA" id="ARBA00023015"/>
    </source>
</evidence>
<keyword evidence="2" id="KW-0804">Transcription</keyword>
<feature type="region of interest" description="Disordered" evidence="3">
    <location>
        <begin position="312"/>
        <end position="342"/>
    </location>
</feature>
<feature type="compositionally biased region" description="Basic residues" evidence="3">
    <location>
        <begin position="314"/>
        <end position="324"/>
    </location>
</feature>
<keyword evidence="1" id="KW-0805">Transcription regulation</keyword>
<dbReference type="SMART" id="SM00342">
    <property type="entry name" value="HTH_ARAC"/>
    <property type="match status" value="1"/>
</dbReference>
<dbReference type="InterPro" id="IPR018060">
    <property type="entry name" value="HTH_AraC"/>
</dbReference>
<dbReference type="InterPro" id="IPR009057">
    <property type="entry name" value="Homeodomain-like_sf"/>
</dbReference>
<reference evidence="5 6" key="1">
    <citation type="submission" date="2019-11" db="EMBL/GenBank/DDBJ databases">
        <authorList>
            <person name="Dong K."/>
        </authorList>
    </citation>
    <scope>NUCLEOTIDE SEQUENCE [LARGE SCALE GENOMIC DNA]</scope>
    <source>
        <strain evidence="5 6">DK608</strain>
    </source>
</reference>
<dbReference type="AlphaFoldDB" id="A0A6L6IYA6"/>
<dbReference type="PROSITE" id="PS01124">
    <property type="entry name" value="HTH_ARAC_FAMILY_2"/>
    <property type="match status" value="1"/>
</dbReference>
<dbReference type="Pfam" id="PF12833">
    <property type="entry name" value="HTH_18"/>
    <property type="match status" value="1"/>
</dbReference>
<evidence type="ECO:0000256" key="2">
    <source>
        <dbReference type="ARBA" id="ARBA00023163"/>
    </source>
</evidence>
<sequence length="342" mass="37242">MPLEGAMSDPLRIGFILTPDYALMSLGSAVEPLRAANHLADRELYRPSYYSVAGGFAASTSGGGFQTLPLSEAGALDLALVVAGGNPMRYEDAVLARGLRSLQARKVPLGGISGGAAILARLGLIEGRRFTLHWAHVEALSEAYPDLLIERALYVIDRDRYTCAGGVAALDMMCGIIARDHGAEFSRAVADWFIHPRPRTADEPQRSPVAQRFDLRHPMLVQAVDLMFSHLADPLSPEQLAAQVGCSPRQLQRLFGDQLGRSMMQFYREMRLQKADELVQQSGLSMLDVAQVTGFVSAAHFSRLYGERFGMSPGKRRQAARRKGQSGQMSAEVGAPSSKRAR</sequence>
<dbReference type="PANTHER" id="PTHR43130:SF3">
    <property type="entry name" value="HTH-TYPE TRANSCRIPTIONAL REGULATOR RV1931C"/>
    <property type="match status" value="1"/>
</dbReference>
<accession>A0A6L6IYA6</accession>
<protein>
    <submittedName>
        <fullName evidence="5">Helix-turn-helix domain-containing protein</fullName>
    </submittedName>
</protein>
<dbReference type="PANTHER" id="PTHR43130">
    <property type="entry name" value="ARAC-FAMILY TRANSCRIPTIONAL REGULATOR"/>
    <property type="match status" value="1"/>
</dbReference>
<dbReference type="GO" id="GO:0003700">
    <property type="term" value="F:DNA-binding transcription factor activity"/>
    <property type="evidence" value="ECO:0007669"/>
    <property type="project" value="InterPro"/>
</dbReference>